<name>A0A6J3M506_9PEZI</name>
<reference evidence="3" key="2">
    <citation type="submission" date="2020-04" db="EMBL/GenBank/DDBJ databases">
        <authorList>
            <consortium name="NCBI Genome Project"/>
        </authorList>
    </citation>
    <scope>NUCLEOTIDE SEQUENCE</scope>
    <source>
        <strain evidence="3">CBS 342.82</strain>
    </source>
</reference>
<dbReference type="OrthoDB" id="3629846at2759"/>
<evidence type="ECO:0000313" key="3">
    <source>
        <dbReference type="RefSeq" id="XP_033460156.1"/>
    </source>
</evidence>
<dbReference type="Proteomes" id="UP000504637">
    <property type="component" value="Unplaced"/>
</dbReference>
<reference evidence="3" key="3">
    <citation type="submission" date="2025-08" db="UniProtKB">
        <authorList>
            <consortium name="RefSeq"/>
        </authorList>
    </citation>
    <scope>IDENTIFICATION</scope>
    <source>
        <strain evidence="3">CBS 342.82</strain>
    </source>
</reference>
<protein>
    <submittedName>
        <fullName evidence="3">Uncharacterized protein</fullName>
    </submittedName>
</protein>
<reference evidence="3" key="1">
    <citation type="submission" date="2020-01" db="EMBL/GenBank/DDBJ databases">
        <authorList>
            <consortium name="DOE Joint Genome Institute"/>
            <person name="Haridas S."/>
            <person name="Albert R."/>
            <person name="Binder M."/>
            <person name="Bloem J."/>
            <person name="Labutti K."/>
            <person name="Salamov A."/>
            <person name="Andreopoulos B."/>
            <person name="Baker S.E."/>
            <person name="Barry K."/>
            <person name="Bills G."/>
            <person name="Bluhm B.H."/>
            <person name="Cannon C."/>
            <person name="Castanera R."/>
            <person name="Culley D.E."/>
            <person name="Daum C."/>
            <person name="Ezra D."/>
            <person name="Gonzalez J.B."/>
            <person name="Henrissat B."/>
            <person name="Kuo A."/>
            <person name="Liang C."/>
            <person name="Lipzen A."/>
            <person name="Lutzoni F."/>
            <person name="Magnuson J."/>
            <person name="Mondo S."/>
            <person name="Nolan M."/>
            <person name="Ohm R."/>
            <person name="Pangilinan J."/>
            <person name="Park H.-J."/>
            <person name="Ramirez L."/>
            <person name="Alfaro M."/>
            <person name="Sun H."/>
            <person name="Tritt A."/>
            <person name="Yoshinaga Y."/>
            <person name="Zwiers L.-H."/>
            <person name="Turgeon B.G."/>
            <person name="Goodwin S.B."/>
            <person name="Spatafora J.W."/>
            <person name="Crous P.W."/>
            <person name="Grigoriev I.V."/>
        </authorList>
    </citation>
    <scope>NUCLEOTIDE SEQUENCE</scope>
    <source>
        <strain evidence="3">CBS 342.82</strain>
    </source>
</reference>
<evidence type="ECO:0000313" key="2">
    <source>
        <dbReference type="Proteomes" id="UP000504637"/>
    </source>
</evidence>
<sequence length="306" mass="32195">MFRLVLWTLVVPLAAALDSVAAETGPLRPGSSFTDAGRHVYLAAGQSPNATSAVSFVRTYNNTLERWSWRVSIADIPIPSPIQDLGLPSANYSAGQHIRNTQYQLSFPTSGRNDSLQTLLRERDMSLYVNAFAVNVEKSAISGFSNDGDGSCATILSASCIQSIQDVTFASAGKQFDISALQNCSSIFARGSSGSAAFGVAPMNSSSPDSSSGELFPGGALSYFDSESYSSTNRTVLNQAEGALNILVLKFTPLARSEGRGVNSDPSILCQVVDKSKTSAAIGRPMPSSAVWAVLALGLLASMIMA</sequence>
<evidence type="ECO:0000256" key="1">
    <source>
        <dbReference type="SAM" id="SignalP"/>
    </source>
</evidence>
<feature type="signal peptide" evidence="1">
    <location>
        <begin position="1"/>
        <end position="16"/>
    </location>
</feature>
<keyword evidence="1" id="KW-0732">Signal</keyword>
<dbReference type="AlphaFoldDB" id="A0A6J3M506"/>
<organism evidence="3">
    <name type="scientific">Dissoconium aciculare CBS 342.82</name>
    <dbReference type="NCBI Taxonomy" id="1314786"/>
    <lineage>
        <taxon>Eukaryota</taxon>
        <taxon>Fungi</taxon>
        <taxon>Dikarya</taxon>
        <taxon>Ascomycota</taxon>
        <taxon>Pezizomycotina</taxon>
        <taxon>Dothideomycetes</taxon>
        <taxon>Dothideomycetidae</taxon>
        <taxon>Mycosphaerellales</taxon>
        <taxon>Dissoconiaceae</taxon>
        <taxon>Dissoconium</taxon>
    </lineage>
</organism>
<gene>
    <name evidence="3" type="ORF">K489DRAFT_431708</name>
</gene>
<feature type="chain" id="PRO_5026766999" evidence="1">
    <location>
        <begin position="17"/>
        <end position="306"/>
    </location>
</feature>
<dbReference type="RefSeq" id="XP_033460156.1">
    <property type="nucleotide sequence ID" value="XM_033608453.1"/>
</dbReference>
<accession>A0A6J3M506</accession>
<proteinExistence type="predicted"/>
<keyword evidence="2" id="KW-1185">Reference proteome</keyword>
<dbReference type="GeneID" id="54366253"/>